<accession>A0A5A9NF50</accession>
<name>A0A5A9NF50_9TELE</name>
<dbReference type="Proteomes" id="UP000324632">
    <property type="component" value="Chromosome 19"/>
</dbReference>
<gene>
    <name evidence="1" type="ORF">E1301_Tti021537</name>
</gene>
<dbReference type="EMBL" id="SOYY01000019">
    <property type="protein sequence ID" value="KAA0707441.1"/>
    <property type="molecule type" value="Genomic_DNA"/>
</dbReference>
<evidence type="ECO:0000313" key="1">
    <source>
        <dbReference type="EMBL" id="KAA0707441.1"/>
    </source>
</evidence>
<comment type="caution">
    <text evidence="1">The sequence shown here is derived from an EMBL/GenBank/DDBJ whole genome shotgun (WGS) entry which is preliminary data.</text>
</comment>
<dbReference type="AlphaFoldDB" id="A0A5A9NF50"/>
<proteinExistence type="predicted"/>
<evidence type="ECO:0000313" key="2">
    <source>
        <dbReference type="Proteomes" id="UP000324632"/>
    </source>
</evidence>
<keyword evidence="2" id="KW-1185">Reference proteome</keyword>
<reference evidence="1 2" key="1">
    <citation type="journal article" date="2019" name="Mol. Ecol. Resour.">
        <title>Chromosome-level genome assembly of Triplophysa tibetana, a fish adapted to the harsh high-altitude environment of the Tibetan Plateau.</title>
        <authorList>
            <person name="Yang X."/>
            <person name="Liu H."/>
            <person name="Ma Z."/>
            <person name="Zou Y."/>
            <person name="Zou M."/>
            <person name="Mao Y."/>
            <person name="Li X."/>
            <person name="Wang H."/>
            <person name="Chen T."/>
            <person name="Wang W."/>
            <person name="Yang R."/>
        </authorList>
    </citation>
    <scope>NUCLEOTIDE SEQUENCE [LARGE SCALE GENOMIC DNA]</scope>
    <source>
        <strain evidence="1">TTIB1903HZAU</strain>
        <tissue evidence="1">Muscle</tissue>
    </source>
</reference>
<protein>
    <submittedName>
        <fullName evidence="1">Uncharacterized protein</fullName>
    </submittedName>
</protein>
<organism evidence="1 2">
    <name type="scientific">Triplophysa tibetana</name>
    <dbReference type="NCBI Taxonomy" id="1572043"/>
    <lineage>
        <taxon>Eukaryota</taxon>
        <taxon>Metazoa</taxon>
        <taxon>Chordata</taxon>
        <taxon>Craniata</taxon>
        <taxon>Vertebrata</taxon>
        <taxon>Euteleostomi</taxon>
        <taxon>Actinopterygii</taxon>
        <taxon>Neopterygii</taxon>
        <taxon>Teleostei</taxon>
        <taxon>Ostariophysi</taxon>
        <taxon>Cypriniformes</taxon>
        <taxon>Nemacheilidae</taxon>
        <taxon>Triplophysa</taxon>
    </lineage>
</organism>
<sequence>MDSCFFIIDRSRMQEERSCQLSLTGYDIIHWSGGQRSSVIITCFYSGQSHGFESSPHSDPVTVTVQRPLRHRLRFLCPHWRHPGSRGRGGNLHPVSYLLAEGTLTGRPQGGQLRARTFTATALIGRYGTTPASSPKPGPYQGLAPTYSQSFPFSPGVLTADRTLHWTVLGEPTSHPGEV</sequence>